<keyword evidence="3" id="KW-1185">Reference proteome</keyword>
<organism evidence="2 3">
    <name type="scientific">Hibiscus sabdariffa</name>
    <name type="common">roselle</name>
    <dbReference type="NCBI Taxonomy" id="183260"/>
    <lineage>
        <taxon>Eukaryota</taxon>
        <taxon>Viridiplantae</taxon>
        <taxon>Streptophyta</taxon>
        <taxon>Embryophyta</taxon>
        <taxon>Tracheophyta</taxon>
        <taxon>Spermatophyta</taxon>
        <taxon>Magnoliopsida</taxon>
        <taxon>eudicotyledons</taxon>
        <taxon>Gunneridae</taxon>
        <taxon>Pentapetalae</taxon>
        <taxon>rosids</taxon>
        <taxon>malvids</taxon>
        <taxon>Malvales</taxon>
        <taxon>Malvaceae</taxon>
        <taxon>Malvoideae</taxon>
        <taxon>Hibiscus</taxon>
    </lineage>
</organism>
<gene>
    <name evidence="2" type="ORF">V6N12_013350</name>
</gene>
<evidence type="ECO:0000313" key="3">
    <source>
        <dbReference type="Proteomes" id="UP001472677"/>
    </source>
</evidence>
<proteinExistence type="predicted"/>
<name>A0ABR2D699_9ROSI</name>
<comment type="caution">
    <text evidence="2">The sequence shown here is derived from an EMBL/GenBank/DDBJ whole genome shotgun (WGS) entry which is preliminary data.</text>
</comment>
<evidence type="ECO:0000256" key="1">
    <source>
        <dbReference type="SAM" id="Phobius"/>
    </source>
</evidence>
<reference evidence="2 3" key="1">
    <citation type="journal article" date="2024" name="G3 (Bethesda)">
        <title>Genome assembly of Hibiscus sabdariffa L. provides insights into metabolisms of medicinal natural products.</title>
        <authorList>
            <person name="Kim T."/>
        </authorList>
    </citation>
    <scope>NUCLEOTIDE SEQUENCE [LARGE SCALE GENOMIC DNA]</scope>
    <source>
        <strain evidence="2">TK-2024</strain>
        <tissue evidence="2">Old leaves</tissue>
    </source>
</reference>
<dbReference type="Proteomes" id="UP001472677">
    <property type="component" value="Unassembled WGS sequence"/>
</dbReference>
<keyword evidence="1" id="KW-0472">Membrane</keyword>
<dbReference type="EMBL" id="JBBPBM010000035">
    <property type="protein sequence ID" value="KAK8530850.1"/>
    <property type="molecule type" value="Genomic_DNA"/>
</dbReference>
<sequence>MVTAGFSPSKSSARWVLPRWILLIYLVLTVVPLVCHECSSPVSKFSSSSFDFGVEFVCWIPRDDKGDVSVETMGPAQAVISAVLQTSAERLAVLLAYP</sequence>
<feature type="transmembrane region" description="Helical" evidence="1">
    <location>
        <begin position="20"/>
        <end position="39"/>
    </location>
</feature>
<keyword evidence="1" id="KW-0812">Transmembrane</keyword>
<protein>
    <submittedName>
        <fullName evidence="2">Uncharacterized protein</fullName>
    </submittedName>
</protein>
<keyword evidence="1" id="KW-1133">Transmembrane helix</keyword>
<evidence type="ECO:0000313" key="2">
    <source>
        <dbReference type="EMBL" id="KAK8530850.1"/>
    </source>
</evidence>
<accession>A0ABR2D699</accession>